<sequence>MKALRIHAHGGPEVLRWEDVDRPTPGPGQVLVRVLAASINHLDVWVRRGMPGFPVPFPRVLGCDGTGEVVEVGAGVTAWSPGRKVVLEPGYVGSRTDPEEAAEARVGGFDHLLADYEIRGEHSDGFDAQYVVLDERYLCPLPDGLDPIQAAAVPLAFLTAWGMVERAEVQPQESVLVIGGASGVGSAAIQIARHMGAYVIATAGSEAKRELCAELGADEVLDHGDANWPKQVKAVTEGAGCDVVIEHVGPATWTGSMRSLARLGRLVTCGGTTGPEVSITLPHLFIKNQSVLGSTMGPASALPTILDRVARGIYRPVLDRALPMSEAADAHRLLEDRAVAGKIVLVPDAD</sequence>
<keyword evidence="3" id="KW-0560">Oxidoreductase</keyword>
<name>A0A518CWP5_9BACT</name>
<dbReference type="InterPro" id="IPR020843">
    <property type="entry name" value="ER"/>
</dbReference>
<dbReference type="InterPro" id="IPR013154">
    <property type="entry name" value="ADH-like_N"/>
</dbReference>
<dbReference type="Pfam" id="PF00107">
    <property type="entry name" value="ADH_zinc_N"/>
    <property type="match status" value="1"/>
</dbReference>
<dbReference type="GO" id="GO:0003960">
    <property type="term" value="F:quinone reductase (NADPH) activity"/>
    <property type="evidence" value="ECO:0007669"/>
    <property type="project" value="UniProtKB-EC"/>
</dbReference>
<dbReference type="SUPFAM" id="SSF51735">
    <property type="entry name" value="NAD(P)-binding Rossmann-fold domains"/>
    <property type="match status" value="1"/>
</dbReference>
<organism evidence="3 4">
    <name type="scientific">Rohdeia mirabilis</name>
    <dbReference type="NCBI Taxonomy" id="2528008"/>
    <lineage>
        <taxon>Bacteria</taxon>
        <taxon>Pseudomonadati</taxon>
        <taxon>Planctomycetota</taxon>
        <taxon>Planctomycetia</taxon>
        <taxon>Planctomycetia incertae sedis</taxon>
        <taxon>Rohdeia</taxon>
    </lineage>
</organism>
<dbReference type="PANTHER" id="PTHR44154:SF1">
    <property type="entry name" value="QUINONE OXIDOREDUCTASE"/>
    <property type="match status" value="1"/>
</dbReference>
<dbReference type="Proteomes" id="UP000319342">
    <property type="component" value="Chromosome"/>
</dbReference>
<keyword evidence="1" id="KW-0521">NADP</keyword>
<dbReference type="SMART" id="SM00829">
    <property type="entry name" value="PKS_ER"/>
    <property type="match status" value="1"/>
</dbReference>
<dbReference type="InterPro" id="IPR051603">
    <property type="entry name" value="Zinc-ADH_QOR/CCCR"/>
</dbReference>
<dbReference type="EMBL" id="CP036290">
    <property type="protein sequence ID" value="QDU83640.1"/>
    <property type="molecule type" value="Genomic_DNA"/>
</dbReference>
<reference evidence="3 4" key="1">
    <citation type="submission" date="2019-02" db="EMBL/GenBank/DDBJ databases">
        <title>Deep-cultivation of Planctomycetes and their phenomic and genomic characterization uncovers novel biology.</title>
        <authorList>
            <person name="Wiegand S."/>
            <person name="Jogler M."/>
            <person name="Boedeker C."/>
            <person name="Pinto D."/>
            <person name="Vollmers J."/>
            <person name="Rivas-Marin E."/>
            <person name="Kohn T."/>
            <person name="Peeters S.H."/>
            <person name="Heuer A."/>
            <person name="Rast P."/>
            <person name="Oberbeckmann S."/>
            <person name="Bunk B."/>
            <person name="Jeske O."/>
            <person name="Meyerdierks A."/>
            <person name="Storesund J.E."/>
            <person name="Kallscheuer N."/>
            <person name="Luecker S."/>
            <person name="Lage O.M."/>
            <person name="Pohl T."/>
            <person name="Merkel B.J."/>
            <person name="Hornburger P."/>
            <person name="Mueller R.-W."/>
            <person name="Bruemmer F."/>
            <person name="Labrenz M."/>
            <person name="Spormann A.M."/>
            <person name="Op den Camp H."/>
            <person name="Overmann J."/>
            <person name="Amann R."/>
            <person name="Jetten M.S.M."/>
            <person name="Mascher T."/>
            <person name="Medema M.H."/>
            <person name="Devos D.P."/>
            <person name="Kaster A.-K."/>
            <person name="Ovreas L."/>
            <person name="Rohde M."/>
            <person name="Galperin M.Y."/>
            <person name="Jogler C."/>
        </authorList>
    </citation>
    <scope>NUCLEOTIDE SEQUENCE [LARGE SCALE GENOMIC DNA]</scope>
    <source>
        <strain evidence="3 4">Pla163</strain>
    </source>
</reference>
<evidence type="ECO:0000313" key="4">
    <source>
        <dbReference type="Proteomes" id="UP000319342"/>
    </source>
</evidence>
<dbReference type="SUPFAM" id="SSF50129">
    <property type="entry name" value="GroES-like"/>
    <property type="match status" value="1"/>
</dbReference>
<dbReference type="InterPro" id="IPR013149">
    <property type="entry name" value="ADH-like_C"/>
</dbReference>
<evidence type="ECO:0000256" key="1">
    <source>
        <dbReference type="ARBA" id="ARBA00022857"/>
    </source>
</evidence>
<gene>
    <name evidence="3" type="primary">qorA</name>
    <name evidence="3" type="ORF">Pla163_07390</name>
</gene>
<dbReference type="OrthoDB" id="9787435at2"/>
<evidence type="ECO:0000259" key="2">
    <source>
        <dbReference type="SMART" id="SM00829"/>
    </source>
</evidence>
<dbReference type="PANTHER" id="PTHR44154">
    <property type="entry name" value="QUINONE OXIDOREDUCTASE"/>
    <property type="match status" value="1"/>
</dbReference>
<dbReference type="Gene3D" id="3.40.50.720">
    <property type="entry name" value="NAD(P)-binding Rossmann-like Domain"/>
    <property type="match status" value="1"/>
</dbReference>
<protein>
    <submittedName>
        <fullName evidence="3">Quinone oxidoreductase 1</fullName>
        <ecNumber evidence="3">1.6.5.5</ecNumber>
    </submittedName>
</protein>
<dbReference type="EC" id="1.6.5.5" evidence="3"/>
<dbReference type="AlphaFoldDB" id="A0A518CWP5"/>
<keyword evidence="4" id="KW-1185">Reference proteome</keyword>
<dbReference type="Gene3D" id="3.90.180.10">
    <property type="entry name" value="Medium-chain alcohol dehydrogenases, catalytic domain"/>
    <property type="match status" value="1"/>
</dbReference>
<dbReference type="Pfam" id="PF08240">
    <property type="entry name" value="ADH_N"/>
    <property type="match status" value="1"/>
</dbReference>
<dbReference type="RefSeq" id="WP_145183702.1">
    <property type="nucleotide sequence ID" value="NZ_CP036290.1"/>
</dbReference>
<dbReference type="InterPro" id="IPR011032">
    <property type="entry name" value="GroES-like_sf"/>
</dbReference>
<evidence type="ECO:0000313" key="3">
    <source>
        <dbReference type="EMBL" id="QDU83640.1"/>
    </source>
</evidence>
<proteinExistence type="predicted"/>
<dbReference type="InterPro" id="IPR036291">
    <property type="entry name" value="NAD(P)-bd_dom_sf"/>
</dbReference>
<feature type="domain" description="Enoyl reductase (ER)" evidence="2">
    <location>
        <begin position="10"/>
        <end position="345"/>
    </location>
</feature>
<accession>A0A518CWP5</accession>